<dbReference type="EMBL" id="WPOO01000026">
    <property type="protein sequence ID" value="MVN59742.1"/>
    <property type="molecule type" value="Genomic_DNA"/>
</dbReference>
<feature type="domain" description="Glycosyltransferase 2-like" evidence="1">
    <location>
        <begin position="11"/>
        <end position="171"/>
    </location>
</feature>
<sequence>MTFAPSDHTFAVCAYKENPYLASTVESLLAQDARCPIIISTSTPNDHISAVARRFEVPVVVNPDPRGAASDWNYGYDAAETPLVTIAHQDDYYEPNYLSTMLAAVNDYEEGGLQLAFSDYFEIRNGERVAGNALLRIKRALNAPLGTRVLNGSRFVKRRALSLGNPICCPAVMLVKENLGPSVFDETYKNSCDYKTWVDLAGEPGRFVYVPERLMGHRIYEESSTSKNLKDGTRQAEDLEILSSLWPAPVAKLIYKVYALGEKSNEL</sequence>
<accession>A0A7K1T801</accession>
<evidence type="ECO:0000313" key="2">
    <source>
        <dbReference type="EMBL" id="MVN59742.1"/>
    </source>
</evidence>
<dbReference type="SUPFAM" id="SSF53448">
    <property type="entry name" value="Nucleotide-diphospho-sugar transferases"/>
    <property type="match status" value="1"/>
</dbReference>
<evidence type="ECO:0000259" key="1">
    <source>
        <dbReference type="Pfam" id="PF00535"/>
    </source>
</evidence>
<dbReference type="InterPro" id="IPR001173">
    <property type="entry name" value="Glyco_trans_2-like"/>
</dbReference>
<dbReference type="PANTHER" id="PTHR22916:SF3">
    <property type="entry name" value="UDP-GLCNAC:BETAGAL BETA-1,3-N-ACETYLGLUCOSAMINYLTRANSFERASE-LIKE PROTEIN 1"/>
    <property type="match status" value="1"/>
</dbReference>
<keyword evidence="3" id="KW-1185">Reference proteome</keyword>
<dbReference type="Proteomes" id="UP000488839">
    <property type="component" value="Unassembled WGS sequence"/>
</dbReference>
<organism evidence="2 3">
    <name type="scientific">Adlercreutzia rubneri</name>
    <dbReference type="NCBI Taxonomy" id="2916441"/>
    <lineage>
        <taxon>Bacteria</taxon>
        <taxon>Bacillati</taxon>
        <taxon>Actinomycetota</taxon>
        <taxon>Coriobacteriia</taxon>
        <taxon>Eggerthellales</taxon>
        <taxon>Eggerthellaceae</taxon>
        <taxon>Adlercreutzia</taxon>
    </lineage>
</organism>
<dbReference type="GO" id="GO:0016758">
    <property type="term" value="F:hexosyltransferase activity"/>
    <property type="evidence" value="ECO:0007669"/>
    <property type="project" value="UniProtKB-ARBA"/>
</dbReference>
<gene>
    <name evidence="2" type="ORF">GO707_10970</name>
</gene>
<name>A0A7K1T801_9ACTN</name>
<dbReference type="PANTHER" id="PTHR22916">
    <property type="entry name" value="GLYCOSYLTRANSFERASE"/>
    <property type="match status" value="1"/>
</dbReference>
<dbReference type="Pfam" id="PF00535">
    <property type="entry name" value="Glycos_transf_2"/>
    <property type="match status" value="1"/>
</dbReference>
<dbReference type="CDD" id="cd00761">
    <property type="entry name" value="Glyco_tranf_GTA_type"/>
    <property type="match status" value="1"/>
</dbReference>
<dbReference type="RefSeq" id="WP_157013025.1">
    <property type="nucleotide sequence ID" value="NZ_WPOO01000026.1"/>
</dbReference>
<reference evidence="2 3" key="1">
    <citation type="submission" date="2019-11" db="EMBL/GenBank/DDBJ databases">
        <title>Whole genome shotgun sequencing (WGS) data from Adlercreutzia equolifaciens ResAG-91, Eggerthella lenta MRI-F36, MRI-F37, MRI-F40, ResAG-49, ResAG-88, ResAG-121, ResAG-145, and Gordonibacter sp. ResAG-5, ResAG-26, ResAG-43, ResAG-50, ResAG-59.</title>
        <authorList>
            <person name="Stoll D.A."/>
            <person name="Danylec N."/>
            <person name="Franz C.M.A.P."/>
            <person name="Huch M."/>
        </authorList>
    </citation>
    <scope>NUCLEOTIDE SEQUENCE [LARGE SCALE GENOMIC DNA]</scope>
    <source>
        <strain evidence="2 3">ResAG-91</strain>
    </source>
</reference>
<dbReference type="Gene3D" id="3.90.550.10">
    <property type="entry name" value="Spore Coat Polysaccharide Biosynthesis Protein SpsA, Chain A"/>
    <property type="match status" value="1"/>
</dbReference>
<dbReference type="AlphaFoldDB" id="A0A7K1T801"/>
<comment type="caution">
    <text evidence="2">The sequence shown here is derived from an EMBL/GenBank/DDBJ whole genome shotgun (WGS) entry which is preliminary data.</text>
</comment>
<protein>
    <submittedName>
        <fullName evidence="2">Glycosyltransferase</fullName>
    </submittedName>
</protein>
<proteinExistence type="predicted"/>
<dbReference type="InterPro" id="IPR029044">
    <property type="entry name" value="Nucleotide-diphossugar_trans"/>
</dbReference>
<evidence type="ECO:0000313" key="3">
    <source>
        <dbReference type="Proteomes" id="UP000488839"/>
    </source>
</evidence>